<dbReference type="EMBL" id="ASPP01003295">
    <property type="protein sequence ID" value="ETO33570.1"/>
    <property type="molecule type" value="Genomic_DNA"/>
</dbReference>
<keyword evidence="4 5" id="KW-0408">Iron</keyword>
<feature type="domain" description="Alpha-ketoglutarate-dependent dioxygenase AlkB-like" evidence="6">
    <location>
        <begin position="239"/>
        <end position="446"/>
    </location>
</feature>
<dbReference type="AlphaFoldDB" id="X6P4V2"/>
<evidence type="ECO:0000313" key="7">
    <source>
        <dbReference type="EMBL" id="ETO33570.1"/>
    </source>
</evidence>
<dbReference type="GO" id="GO:0035513">
    <property type="term" value="P:oxidative RNA demethylation"/>
    <property type="evidence" value="ECO:0007669"/>
    <property type="project" value="TreeGrafter"/>
</dbReference>
<dbReference type="PANTHER" id="PTHR16557">
    <property type="entry name" value="ALKYLATED DNA REPAIR PROTEIN ALKB-RELATED"/>
    <property type="match status" value="1"/>
</dbReference>
<dbReference type="OMA" id="MMMAHQD"/>
<dbReference type="Gene3D" id="2.60.120.590">
    <property type="entry name" value="Alpha-ketoglutarate-dependent dioxygenase AlkB-like"/>
    <property type="match status" value="1"/>
</dbReference>
<keyword evidence="1 5" id="KW-0479">Metal-binding</keyword>
<sequence length="449" mass="51292">MVINVWYVYHNFFCKNEKGKIARDCKIYFIAAHLKNFSSRRKKLPRKLFIKIKGNIIKTMMLQTASKEQSNSGANMGSKPRTHTVFGQYEKVYRRPIFSKVKKTRTTQEQKDKETLKNVVDFRNIEQNTEPNQSKIRSHTYKSPKGNKSGTFYEWSSISGLYIFPNYLNSTEQAYYVHTALKEFSTAPYNNMTNNDQSLVTTTIELEKKEEEKEEGGNKQNDKTGEIAKEKKIFTLWQKCVDANDLSLFEPLAWSNVGVQYDWTLRKYNTDVVTHPIPQAMIDVCTDICACLQTMNAENDRENSEENSDDDNDDSTPYTLAMVPQTSIINYYCANTKRPMGGHRDAAEKINAPLVSISLGCTAIFLIADGDEDIPVALYLRSGDCLVMSKSARFALHAVARVIPDTCPSELVTSLDALKKETKENAQEIELMKKYIVQSRLNFNVRQVV</sequence>
<dbReference type="SUPFAM" id="SSF51197">
    <property type="entry name" value="Clavaminate synthase-like"/>
    <property type="match status" value="1"/>
</dbReference>
<organism evidence="7 8">
    <name type="scientific">Reticulomyxa filosa</name>
    <dbReference type="NCBI Taxonomy" id="46433"/>
    <lineage>
        <taxon>Eukaryota</taxon>
        <taxon>Sar</taxon>
        <taxon>Rhizaria</taxon>
        <taxon>Retaria</taxon>
        <taxon>Foraminifera</taxon>
        <taxon>Monothalamids</taxon>
        <taxon>Reticulomyxidae</taxon>
        <taxon>Reticulomyxa</taxon>
    </lineage>
</organism>
<evidence type="ECO:0000256" key="3">
    <source>
        <dbReference type="ARBA" id="ARBA00023002"/>
    </source>
</evidence>
<dbReference type="GO" id="GO:0035515">
    <property type="term" value="F:oxidative RNA demethylase activity"/>
    <property type="evidence" value="ECO:0007669"/>
    <property type="project" value="TreeGrafter"/>
</dbReference>
<gene>
    <name evidence="7" type="ORF">RFI_03532</name>
</gene>
<accession>X6P4V2</accession>
<keyword evidence="8" id="KW-1185">Reference proteome</keyword>
<evidence type="ECO:0000313" key="8">
    <source>
        <dbReference type="Proteomes" id="UP000023152"/>
    </source>
</evidence>
<proteinExistence type="predicted"/>
<dbReference type="GO" id="GO:0035516">
    <property type="term" value="F:broad specificity oxidative DNA demethylase activity"/>
    <property type="evidence" value="ECO:0007669"/>
    <property type="project" value="TreeGrafter"/>
</dbReference>
<reference evidence="7 8" key="1">
    <citation type="journal article" date="2013" name="Curr. Biol.">
        <title>The Genome of the Foraminiferan Reticulomyxa filosa.</title>
        <authorList>
            <person name="Glockner G."/>
            <person name="Hulsmann N."/>
            <person name="Schleicher M."/>
            <person name="Noegel A.A."/>
            <person name="Eichinger L."/>
            <person name="Gallinger C."/>
            <person name="Pawlowski J."/>
            <person name="Sierra R."/>
            <person name="Euteneuer U."/>
            <person name="Pillet L."/>
            <person name="Moustafa A."/>
            <person name="Platzer M."/>
            <person name="Groth M."/>
            <person name="Szafranski K."/>
            <person name="Schliwa M."/>
        </authorList>
    </citation>
    <scope>NUCLEOTIDE SEQUENCE [LARGE SCALE GENOMIC DNA]</scope>
</reference>
<evidence type="ECO:0000256" key="1">
    <source>
        <dbReference type="ARBA" id="ARBA00022723"/>
    </source>
</evidence>
<evidence type="ECO:0000256" key="2">
    <source>
        <dbReference type="ARBA" id="ARBA00022964"/>
    </source>
</evidence>
<name>X6P4V2_RETFI</name>
<evidence type="ECO:0000256" key="5">
    <source>
        <dbReference type="PIRSR" id="PIRSR604574-2"/>
    </source>
</evidence>
<dbReference type="Proteomes" id="UP000023152">
    <property type="component" value="Unassembled WGS sequence"/>
</dbReference>
<feature type="binding site" evidence="5">
    <location>
        <position position="343"/>
    </location>
    <ligand>
        <name>Fe cation</name>
        <dbReference type="ChEBI" id="CHEBI:24875"/>
        <note>catalytic</note>
    </ligand>
</feature>
<feature type="binding site" evidence="5">
    <location>
        <position position="397"/>
    </location>
    <ligand>
        <name>Fe cation</name>
        <dbReference type="ChEBI" id="CHEBI:24875"/>
        <note>catalytic</note>
    </ligand>
</feature>
<keyword evidence="3" id="KW-0560">Oxidoreductase</keyword>
<feature type="binding site" evidence="5">
    <location>
        <position position="345"/>
    </location>
    <ligand>
        <name>Fe cation</name>
        <dbReference type="ChEBI" id="CHEBI:24875"/>
        <note>catalytic</note>
    </ligand>
</feature>
<dbReference type="InterPro" id="IPR027450">
    <property type="entry name" value="AlkB-like"/>
</dbReference>
<dbReference type="GO" id="GO:0008198">
    <property type="term" value="F:ferrous iron binding"/>
    <property type="evidence" value="ECO:0007669"/>
    <property type="project" value="TreeGrafter"/>
</dbReference>
<dbReference type="InterPro" id="IPR004574">
    <property type="entry name" value="Alkb"/>
</dbReference>
<evidence type="ECO:0000259" key="6">
    <source>
        <dbReference type="Pfam" id="PF13532"/>
    </source>
</evidence>
<dbReference type="OrthoDB" id="6614653at2759"/>
<protein>
    <recommendedName>
        <fullName evidence="6">Alpha-ketoglutarate-dependent dioxygenase AlkB-like domain-containing protein</fullName>
    </recommendedName>
</protein>
<dbReference type="Pfam" id="PF13532">
    <property type="entry name" value="2OG-FeII_Oxy_2"/>
    <property type="match status" value="1"/>
</dbReference>
<dbReference type="PANTHER" id="PTHR16557:SF2">
    <property type="entry name" value="NUCLEIC ACID DIOXYGENASE ALKBH1"/>
    <property type="match status" value="1"/>
</dbReference>
<keyword evidence="2" id="KW-0223">Dioxygenase</keyword>
<dbReference type="GO" id="GO:0005737">
    <property type="term" value="C:cytoplasm"/>
    <property type="evidence" value="ECO:0007669"/>
    <property type="project" value="TreeGrafter"/>
</dbReference>
<comment type="cofactor">
    <cofactor evidence="5">
        <name>Fe(2+)</name>
        <dbReference type="ChEBI" id="CHEBI:29033"/>
    </cofactor>
    <text evidence="5">Binds 1 Fe(2+) ion per subunit.</text>
</comment>
<evidence type="ECO:0000256" key="4">
    <source>
        <dbReference type="ARBA" id="ARBA00023004"/>
    </source>
</evidence>
<comment type="caution">
    <text evidence="7">The sequence shown here is derived from an EMBL/GenBank/DDBJ whole genome shotgun (WGS) entry which is preliminary data.</text>
</comment>
<dbReference type="InterPro" id="IPR037151">
    <property type="entry name" value="AlkB-like_sf"/>
</dbReference>